<sequence>MMQPPERFTARFDEVDVGGRNRVTVAVEECDRESDGSIPTAAWYRGEEFRLDLDGGAGVSIYVRRR</sequence>
<keyword evidence="2" id="KW-1185">Reference proteome</keyword>
<dbReference type="Proteomes" id="UP001597055">
    <property type="component" value="Unassembled WGS sequence"/>
</dbReference>
<organism evidence="1 2">
    <name type="scientific">Microbacterium insulae</name>
    <dbReference type="NCBI Taxonomy" id="483014"/>
    <lineage>
        <taxon>Bacteria</taxon>
        <taxon>Bacillati</taxon>
        <taxon>Actinomycetota</taxon>
        <taxon>Actinomycetes</taxon>
        <taxon>Micrococcales</taxon>
        <taxon>Microbacteriaceae</taxon>
        <taxon>Microbacterium</taxon>
    </lineage>
</organism>
<evidence type="ECO:0000313" key="1">
    <source>
        <dbReference type="EMBL" id="MFD0790386.1"/>
    </source>
</evidence>
<accession>A0ABW3AIG0</accession>
<dbReference type="EMBL" id="JBHTII010000001">
    <property type="protein sequence ID" value="MFD0790386.1"/>
    <property type="molecule type" value="Genomic_DNA"/>
</dbReference>
<protein>
    <submittedName>
        <fullName evidence="1">Uncharacterized protein</fullName>
    </submittedName>
</protein>
<proteinExistence type="predicted"/>
<dbReference type="RefSeq" id="WP_204978183.1">
    <property type="nucleotide sequence ID" value="NZ_JBHTII010000001.1"/>
</dbReference>
<evidence type="ECO:0000313" key="2">
    <source>
        <dbReference type="Proteomes" id="UP001597055"/>
    </source>
</evidence>
<comment type="caution">
    <text evidence="1">The sequence shown here is derived from an EMBL/GenBank/DDBJ whole genome shotgun (WGS) entry which is preliminary data.</text>
</comment>
<gene>
    <name evidence="1" type="ORF">ACFQ0P_08250</name>
</gene>
<reference evidence="2" key="1">
    <citation type="journal article" date="2019" name="Int. J. Syst. Evol. Microbiol.">
        <title>The Global Catalogue of Microorganisms (GCM) 10K type strain sequencing project: providing services to taxonomists for standard genome sequencing and annotation.</title>
        <authorList>
            <consortium name="The Broad Institute Genomics Platform"/>
            <consortium name="The Broad Institute Genome Sequencing Center for Infectious Disease"/>
            <person name="Wu L."/>
            <person name="Ma J."/>
        </authorList>
    </citation>
    <scope>NUCLEOTIDE SEQUENCE [LARGE SCALE GENOMIC DNA]</scope>
    <source>
        <strain evidence="2">CCUG 54523</strain>
    </source>
</reference>
<name>A0ABW3AIG0_9MICO</name>